<feature type="chain" id="PRO_5045298822" description="TrbC/VIRB2 family protein" evidence="2">
    <location>
        <begin position="28"/>
        <end position="111"/>
    </location>
</feature>
<evidence type="ECO:0000256" key="2">
    <source>
        <dbReference type="SAM" id="SignalP"/>
    </source>
</evidence>
<dbReference type="RefSeq" id="WP_380128174.1">
    <property type="nucleotide sequence ID" value="NZ_JBHSIU010000128.1"/>
</dbReference>
<dbReference type="Proteomes" id="UP001595912">
    <property type="component" value="Unassembled WGS sequence"/>
</dbReference>
<evidence type="ECO:0000256" key="1">
    <source>
        <dbReference type="SAM" id="Phobius"/>
    </source>
</evidence>
<keyword evidence="1" id="KW-0812">Transmembrane</keyword>
<reference evidence="4" key="1">
    <citation type="journal article" date="2019" name="Int. J. Syst. Evol. Microbiol.">
        <title>The Global Catalogue of Microorganisms (GCM) 10K type strain sequencing project: providing services to taxonomists for standard genome sequencing and annotation.</title>
        <authorList>
            <consortium name="The Broad Institute Genomics Platform"/>
            <consortium name="The Broad Institute Genome Sequencing Center for Infectious Disease"/>
            <person name="Wu L."/>
            <person name="Ma J."/>
        </authorList>
    </citation>
    <scope>NUCLEOTIDE SEQUENCE [LARGE SCALE GENOMIC DNA]</scope>
    <source>
        <strain evidence="4">CGMCC 4.7152</strain>
    </source>
</reference>
<dbReference type="EMBL" id="JBHSIU010000128">
    <property type="protein sequence ID" value="MFC5007531.1"/>
    <property type="molecule type" value="Genomic_DNA"/>
</dbReference>
<feature type="signal peptide" evidence="2">
    <location>
        <begin position="1"/>
        <end position="27"/>
    </location>
</feature>
<feature type="transmembrane region" description="Helical" evidence="1">
    <location>
        <begin position="89"/>
        <end position="109"/>
    </location>
</feature>
<keyword evidence="2" id="KW-0732">Signal</keyword>
<proteinExistence type="predicted"/>
<protein>
    <recommendedName>
        <fullName evidence="5">TrbC/VIRB2 family protein</fullName>
    </recommendedName>
</protein>
<keyword evidence="1" id="KW-0472">Membrane</keyword>
<organism evidence="3 4">
    <name type="scientific">Dactylosporangium cerinum</name>
    <dbReference type="NCBI Taxonomy" id="1434730"/>
    <lineage>
        <taxon>Bacteria</taxon>
        <taxon>Bacillati</taxon>
        <taxon>Actinomycetota</taxon>
        <taxon>Actinomycetes</taxon>
        <taxon>Micromonosporales</taxon>
        <taxon>Micromonosporaceae</taxon>
        <taxon>Dactylosporangium</taxon>
    </lineage>
</organism>
<name>A0ABV9WJI7_9ACTN</name>
<dbReference type="Pfam" id="PF18895">
    <property type="entry name" value="T4SS_pilin"/>
    <property type="match status" value="1"/>
</dbReference>
<accession>A0ABV9WJI7</accession>
<evidence type="ECO:0000313" key="4">
    <source>
        <dbReference type="Proteomes" id="UP001595912"/>
    </source>
</evidence>
<evidence type="ECO:0008006" key="5">
    <source>
        <dbReference type="Google" id="ProtNLM"/>
    </source>
</evidence>
<comment type="caution">
    <text evidence="3">The sequence shown here is derived from an EMBL/GenBank/DDBJ whole genome shotgun (WGS) entry which is preliminary data.</text>
</comment>
<keyword evidence="1" id="KW-1133">Transmembrane helix</keyword>
<sequence>MYRIVVRVVVTVAVAAALLLVGGPAHAGEPVQLAVNDLPTVIKNLTNTLTTLLAAVATLFLTIGGFRRVTAGGDPAEVEKSNQALRSAAIGYALAVMAPVLLTLLKSIVGS</sequence>
<dbReference type="InterPro" id="IPR043993">
    <property type="entry name" value="T4SS_pilin"/>
</dbReference>
<feature type="transmembrane region" description="Helical" evidence="1">
    <location>
        <begin position="51"/>
        <end position="69"/>
    </location>
</feature>
<gene>
    <name evidence="3" type="ORF">ACFPIJ_58205</name>
</gene>
<keyword evidence="4" id="KW-1185">Reference proteome</keyword>
<evidence type="ECO:0000313" key="3">
    <source>
        <dbReference type="EMBL" id="MFC5007531.1"/>
    </source>
</evidence>